<feature type="compositionally biased region" description="Acidic residues" evidence="3">
    <location>
        <begin position="410"/>
        <end position="422"/>
    </location>
</feature>
<keyword evidence="1" id="KW-0819">tRNA processing</keyword>
<dbReference type="Pfam" id="PF00383">
    <property type="entry name" value="dCMP_cyt_deam_1"/>
    <property type="match status" value="1"/>
</dbReference>
<dbReference type="OrthoDB" id="3180714at2759"/>
<dbReference type="FunFam" id="2.170.270.10:FF:000050">
    <property type="entry name" value="Chromosome 1, whole genome shotgun sequence"/>
    <property type="match status" value="1"/>
</dbReference>
<dbReference type="SMART" id="SM00317">
    <property type="entry name" value="SET"/>
    <property type="match status" value="1"/>
</dbReference>
<feature type="domain" description="SET" evidence="4">
    <location>
        <begin position="14"/>
        <end position="122"/>
    </location>
</feature>
<organism evidence="6 7">
    <name type="scientific">Lyophyllum shimeji</name>
    <name type="common">Hon-shimeji</name>
    <name type="synonym">Tricholoma shimeji</name>
    <dbReference type="NCBI Taxonomy" id="47721"/>
    <lineage>
        <taxon>Eukaryota</taxon>
        <taxon>Fungi</taxon>
        <taxon>Dikarya</taxon>
        <taxon>Basidiomycota</taxon>
        <taxon>Agaricomycotina</taxon>
        <taxon>Agaricomycetes</taxon>
        <taxon>Agaricomycetidae</taxon>
        <taxon>Agaricales</taxon>
        <taxon>Tricholomatineae</taxon>
        <taxon>Lyophyllaceae</taxon>
        <taxon>Lyophyllum</taxon>
    </lineage>
</organism>
<dbReference type="EMBL" id="BRPK01000005">
    <property type="protein sequence ID" value="GLB38437.1"/>
    <property type="molecule type" value="Genomic_DNA"/>
</dbReference>
<reference evidence="6" key="1">
    <citation type="submission" date="2022-07" db="EMBL/GenBank/DDBJ databases">
        <title>The genome of Lyophyllum shimeji provides insight into the initial evolution of ectomycorrhizal fungal genome.</title>
        <authorList>
            <person name="Kobayashi Y."/>
            <person name="Shibata T."/>
            <person name="Hirakawa H."/>
            <person name="Shigenobu S."/>
            <person name="Nishiyama T."/>
            <person name="Yamada A."/>
            <person name="Hasebe M."/>
            <person name="Kawaguchi M."/>
        </authorList>
    </citation>
    <scope>NUCLEOTIDE SEQUENCE</scope>
    <source>
        <strain evidence="6">AT787</strain>
    </source>
</reference>
<protein>
    <submittedName>
        <fullName evidence="6">SET domain containing protein</fullName>
    </submittedName>
</protein>
<name>A0A9P3PLC4_LYOSH</name>
<evidence type="ECO:0000256" key="2">
    <source>
        <dbReference type="ARBA" id="ARBA00038160"/>
    </source>
</evidence>
<dbReference type="PROSITE" id="PS50280">
    <property type="entry name" value="SET"/>
    <property type="match status" value="1"/>
</dbReference>
<feature type="region of interest" description="Disordered" evidence="3">
    <location>
        <begin position="136"/>
        <end position="182"/>
    </location>
</feature>
<evidence type="ECO:0000256" key="1">
    <source>
        <dbReference type="ARBA" id="ARBA00022694"/>
    </source>
</evidence>
<dbReference type="Gene3D" id="2.170.270.10">
    <property type="entry name" value="SET domain"/>
    <property type="match status" value="1"/>
</dbReference>
<dbReference type="InterPro" id="IPR016193">
    <property type="entry name" value="Cytidine_deaminase-like"/>
</dbReference>
<evidence type="ECO:0000259" key="5">
    <source>
        <dbReference type="PROSITE" id="PS51747"/>
    </source>
</evidence>
<dbReference type="PANTHER" id="PTHR11079:SF156">
    <property type="entry name" value="INACTIVE TRNA-SPECIFIC ADENOSINE DEAMINASE-LIKE PROTEIN 3-RELATED"/>
    <property type="match status" value="1"/>
</dbReference>
<dbReference type="PANTHER" id="PTHR11079">
    <property type="entry name" value="CYTOSINE DEAMINASE FAMILY MEMBER"/>
    <property type="match status" value="1"/>
</dbReference>
<accession>A0A9P3PLC4</accession>
<dbReference type="SUPFAM" id="SSF53927">
    <property type="entry name" value="Cytidine deaminase-like"/>
    <property type="match status" value="1"/>
</dbReference>
<dbReference type="InterPro" id="IPR002125">
    <property type="entry name" value="CMP_dCMP_dom"/>
</dbReference>
<dbReference type="InterPro" id="IPR046341">
    <property type="entry name" value="SET_dom_sf"/>
</dbReference>
<dbReference type="SUPFAM" id="SSF82199">
    <property type="entry name" value="SET domain"/>
    <property type="match status" value="1"/>
</dbReference>
<dbReference type="GO" id="GO:0005634">
    <property type="term" value="C:nucleus"/>
    <property type="evidence" value="ECO:0007669"/>
    <property type="project" value="TreeGrafter"/>
</dbReference>
<evidence type="ECO:0000313" key="7">
    <source>
        <dbReference type="Proteomes" id="UP001063166"/>
    </source>
</evidence>
<gene>
    <name evidence="6" type="primary">TAD3</name>
    <name evidence="6" type="ORF">LshimejAT787_0503020</name>
</gene>
<dbReference type="InterPro" id="IPR001214">
    <property type="entry name" value="SET_dom"/>
</dbReference>
<evidence type="ECO:0000313" key="6">
    <source>
        <dbReference type="EMBL" id="GLB38437.1"/>
    </source>
</evidence>
<dbReference type="CDD" id="cd01285">
    <property type="entry name" value="nucleoside_deaminase"/>
    <property type="match status" value="1"/>
</dbReference>
<comment type="caution">
    <text evidence="6">The sequence shown here is derived from an EMBL/GenBank/DDBJ whole genome shotgun (WGS) entry which is preliminary data.</text>
</comment>
<feature type="region of interest" description="Disordered" evidence="3">
    <location>
        <begin position="395"/>
        <end position="427"/>
    </location>
</feature>
<dbReference type="Proteomes" id="UP001063166">
    <property type="component" value="Unassembled WGS sequence"/>
</dbReference>
<dbReference type="PROSITE" id="PS51747">
    <property type="entry name" value="CYT_DCMP_DEAMINASES_2"/>
    <property type="match status" value="1"/>
</dbReference>
<dbReference type="Pfam" id="PF00856">
    <property type="entry name" value="SET"/>
    <property type="match status" value="1"/>
</dbReference>
<comment type="similarity">
    <text evidence="2">Belongs to the cytidine and deoxycytidylate deaminase family. ADAT3 subfamily.</text>
</comment>
<proteinExistence type="inferred from homology"/>
<dbReference type="GO" id="GO:0005737">
    <property type="term" value="C:cytoplasm"/>
    <property type="evidence" value="ECO:0007669"/>
    <property type="project" value="TreeGrafter"/>
</dbReference>
<dbReference type="GO" id="GO:0008033">
    <property type="term" value="P:tRNA processing"/>
    <property type="evidence" value="ECO:0007669"/>
    <property type="project" value="UniProtKB-KW"/>
</dbReference>
<dbReference type="Gene3D" id="3.40.140.10">
    <property type="entry name" value="Cytidine Deaminase, domain 2"/>
    <property type="match status" value="1"/>
</dbReference>
<sequence>MASVDDQLLHLNTTGCLIRRTQEKGRGVYASRAIPAQTLIEISPVLFFSKEEYAEHGRFTVLDEYTFKWPDGRMALALGLGSLFNHSARPNVSYALDTATESIRYTTVRDIVPGEELCIFYGHKLWFESSETIPRHDPADVSTEGVDDGWGGLSAVEEDSSDPPAPGDPYLEGDPNEIISDEDLPFTRFKLPPEEEELDSIRTVEAWVVDIPEPRHITKLLKWLKQAGLETPDVGHLKRIRKHDNVATLLLATTTTSPAPPLLPADLDLPDPYTLPVPSTQALTQISWKLKSTFWPTLFTPPRKGEAEEWTRGKARWAWEAMQKAVAAAHKARALGELPVAAHIAAPYYAPGDSSGPSAPLSITACDTRQCDAHPLRHAVINVIRHMADFTASTSVDSKPRSLPTPLPDESADAGEERESETEEARNGSNYLLTGLTVFITHEPCIMCSMALIHSRVKEVVYLHPMPKTGGCGGTACLPTLKGINHRFGICQWKADTAAGRDDSLRIDETIDA</sequence>
<dbReference type="AlphaFoldDB" id="A0A9P3PLC4"/>
<feature type="domain" description="CMP/dCMP-type deaminase" evidence="5">
    <location>
        <begin position="316"/>
        <end position="491"/>
    </location>
</feature>
<evidence type="ECO:0000259" key="4">
    <source>
        <dbReference type="PROSITE" id="PS50280"/>
    </source>
</evidence>
<dbReference type="CDD" id="cd10540">
    <property type="entry name" value="SET_SpSet7-like"/>
    <property type="match status" value="1"/>
</dbReference>
<dbReference type="GO" id="GO:0052717">
    <property type="term" value="F:tRNA-specific adenosine-34 deaminase activity"/>
    <property type="evidence" value="ECO:0007669"/>
    <property type="project" value="TreeGrafter"/>
</dbReference>
<evidence type="ECO:0000256" key="3">
    <source>
        <dbReference type="SAM" id="MobiDB-lite"/>
    </source>
</evidence>
<keyword evidence="7" id="KW-1185">Reference proteome</keyword>